<name>A0A1G6SIC7_9FIRM</name>
<dbReference type="EMBL" id="SOEF01000030">
    <property type="protein sequence ID" value="TDX39616.1"/>
    <property type="molecule type" value="Genomic_DNA"/>
</dbReference>
<evidence type="ECO:0000313" key="1">
    <source>
        <dbReference type="EMBL" id="SDD16598.1"/>
    </source>
</evidence>
<evidence type="ECO:0000313" key="3">
    <source>
        <dbReference type="EMBL" id="SET12598.1"/>
    </source>
</evidence>
<dbReference type="Proteomes" id="UP000198612">
    <property type="component" value="Unassembled WGS sequence"/>
</dbReference>
<accession>A0A1G6SIC7</accession>
<reference evidence="5 8" key="3">
    <citation type="submission" date="2019-03" db="EMBL/GenBank/DDBJ databases">
        <title>Subsurface microbial communities from deep shales in Ohio and West Virginia, USA.</title>
        <authorList>
            <person name="Wrighton K."/>
        </authorList>
    </citation>
    <scope>NUCLEOTIDE SEQUENCE [LARGE SCALE GENOMIC DNA]</scope>
    <source>
        <strain evidence="5 8">DSMZ 11287</strain>
    </source>
</reference>
<evidence type="ECO:0000313" key="7">
    <source>
        <dbReference type="Proteomes" id="UP000199519"/>
    </source>
</evidence>
<dbReference type="EMBL" id="FMYT01000030">
    <property type="protein sequence ID" value="SDD16598.1"/>
    <property type="molecule type" value="Genomic_DNA"/>
</dbReference>
<dbReference type="Pfam" id="PF08665">
    <property type="entry name" value="PglZ"/>
    <property type="match status" value="1"/>
</dbReference>
<evidence type="ECO:0000313" key="10">
    <source>
        <dbReference type="Proteomes" id="UP000324896"/>
    </source>
</evidence>
<organism evidence="1 10">
    <name type="scientific">Halanaerobium congolense</name>
    <dbReference type="NCBI Taxonomy" id="54121"/>
    <lineage>
        <taxon>Bacteria</taxon>
        <taxon>Bacillati</taxon>
        <taxon>Bacillota</taxon>
        <taxon>Clostridia</taxon>
        <taxon>Halanaerobiales</taxon>
        <taxon>Halanaerobiaceae</taxon>
        <taxon>Halanaerobium</taxon>
    </lineage>
</organism>
<dbReference type="EMBL" id="FOHG01000028">
    <property type="protein sequence ID" value="SET12598.1"/>
    <property type="molecule type" value="Genomic_DNA"/>
</dbReference>
<dbReference type="Proteomes" id="UP000295472">
    <property type="component" value="Unassembled WGS sequence"/>
</dbReference>
<evidence type="ECO:0000313" key="8">
    <source>
        <dbReference type="Proteomes" id="UP000295472"/>
    </source>
</evidence>
<evidence type="ECO:0000313" key="6">
    <source>
        <dbReference type="Proteomes" id="UP000198612"/>
    </source>
</evidence>
<gene>
    <name evidence="4" type="ORF">BY453_12916</name>
    <name evidence="5" type="ORF">C7954_1308</name>
    <name evidence="1" type="ORF">SAMN04488597_13011</name>
    <name evidence="2" type="ORF">SAMN04488598_1278</name>
    <name evidence="3" type="ORF">SAMN04515652_1288</name>
</gene>
<dbReference type="Proteomes" id="UP000199519">
    <property type="component" value="Unassembled WGS sequence"/>
</dbReference>
<sequence>MEKWYNKIIEKLNEYQHEIIFVIDDDDLLANDFLADQLSESFNELYYYTMELKLRKKIKNINSSLLVIVESDKNLSSYFLDHFRIVKISLEDVFPLLNKRAIDWISDSEIRDLYNHYQHNFKRYEKLNYNKTLKYALKNLYSFSFPIDSLESLISLLMKFYFNHKKLKGAIKKIVAEDGKKLDVNINKLTNQKSFFNWLEEQWYQYIINQNSKLNFDDKKIQYILDNCFEQGYMKKLDLMGENIDINYVKSKITNNFSFNSGIINFDKLSVKEFFEKEYDLLSSLLDKEIKSVAWGNIAKKWSHLVYLNENNKLDNDLNKLAKRVDNKFLEFIANKYNDLVYDQRFQHAPLNNKILSYLLNEDQKTALICLDGMSYKDWFVVKNYLDKNLNLKYHEHFSYAIIPTITSYSRRAIFSTETPLEDEGRYDEEKLFRENVLENKKTKNQNIFFDRTNEPKIFELLGYEYIGLIYNFVDEIAHQATSESLKFNNLKNFLDESEFSAVINNLIENKFRVYLCSDHGNLYCEGNGFNPSRDLIEKRASRSVLYRSRKLAENEEFENRLILNFPNIIGEEYILTMKNRRKFGNSEAGFTHGGVNIEEVIIPFIEVIG</sequence>
<dbReference type="RefSeq" id="WP_073160891.1">
    <property type="nucleotide sequence ID" value="NZ_FMYT01000030.1"/>
</dbReference>
<dbReference type="NCBIfam" id="NF033449">
    <property type="entry name" value="BREX_PglZ_3"/>
    <property type="match status" value="1"/>
</dbReference>
<dbReference type="Proteomes" id="UP000295758">
    <property type="component" value="Unassembled WGS sequence"/>
</dbReference>
<dbReference type="Proteomes" id="UP000324896">
    <property type="component" value="Unassembled WGS sequence"/>
</dbReference>
<proteinExistence type="predicted"/>
<dbReference type="EMBL" id="FNBJ01000027">
    <property type="protein sequence ID" value="SDF84633.1"/>
    <property type="molecule type" value="Genomic_DNA"/>
</dbReference>
<evidence type="ECO:0000313" key="2">
    <source>
        <dbReference type="EMBL" id="SDF84633.1"/>
    </source>
</evidence>
<reference evidence="4 9" key="2">
    <citation type="submission" date="2019-03" db="EMBL/GenBank/DDBJ databases">
        <title>Deep subsurface shale carbon reservoir microbial communities from Ohio and West Virginia, USA.</title>
        <authorList>
            <person name="Wrighton K."/>
        </authorList>
    </citation>
    <scope>NUCLEOTIDE SEQUENCE [LARGE SCALE GENOMIC DNA]</scope>
    <source>
        <strain evidence="4 9">UTICA-S4D12</strain>
    </source>
</reference>
<evidence type="ECO:0000313" key="5">
    <source>
        <dbReference type="EMBL" id="TDX39616.1"/>
    </source>
</evidence>
<keyword evidence="7" id="KW-1185">Reference proteome</keyword>
<protein>
    <submittedName>
        <fullName evidence="1">PglZ domain-containing protein</fullName>
    </submittedName>
</protein>
<dbReference type="GeneID" id="57013476"/>
<dbReference type="AlphaFoldDB" id="A0A1G6SIC7"/>
<evidence type="ECO:0000313" key="9">
    <source>
        <dbReference type="Proteomes" id="UP000295758"/>
    </source>
</evidence>
<evidence type="ECO:0000313" key="4">
    <source>
        <dbReference type="EMBL" id="TDS27114.1"/>
    </source>
</evidence>
<reference evidence="6 7" key="1">
    <citation type="submission" date="2016-10" db="EMBL/GenBank/DDBJ databases">
        <authorList>
            <person name="Varghese N."/>
            <person name="Submissions S."/>
        </authorList>
    </citation>
    <scope>NUCLEOTIDE SEQUENCE [LARGE SCALE GENOMIC DNA]</scope>
    <source>
        <strain evidence="1 10">WG10</strain>
        <strain evidence="2 7">WG2</strain>
        <strain evidence="3 6">WG5</strain>
    </source>
</reference>
<dbReference type="OrthoDB" id="9769734at2"/>
<dbReference type="EMBL" id="SOAA01000029">
    <property type="protein sequence ID" value="TDS27114.1"/>
    <property type="molecule type" value="Genomic_DNA"/>
</dbReference>